<dbReference type="HOGENOM" id="CLU_899979_0_0_10"/>
<dbReference type="RefSeq" id="WP_012465067.1">
    <property type="nucleotide sequence ID" value="NC_010803.1"/>
</dbReference>
<sequence length="296" mass="32440">MRDHEWTGYYDRFGYFSPESVRDGCHPRIMEHQDTPRKAIVLVHGLSDSPYFMTAIGEYFFNQLGYNVYLPLLHCHGLKEPNGMEGVKLDEWKANVAFAISAAAAKSQEVSIGGLSTGGALGFYMATVNHDIQGSLYLFSGALDLAGGPYGLAGEIKEKLLQTFLADLLDSSKPLVGDNPYRYSYVDMDGAAELARLIRETDTLVSGFSQRFPYSGNVFAAHSACDTTADIAGIEALQAVSLRDRFSLFRIPEDLGVRHASVVLREPIMNGGKLLEAANPAFEDMMQAIAAFESRS</sequence>
<name>B3EE52_CHLL2</name>
<evidence type="ECO:0000313" key="2">
    <source>
        <dbReference type="Proteomes" id="UP000008841"/>
    </source>
</evidence>
<proteinExistence type="predicted"/>
<dbReference type="eggNOG" id="COG1647">
    <property type="taxonomic scope" value="Bacteria"/>
</dbReference>
<gene>
    <name evidence="1" type="ordered locus">Clim_0080</name>
</gene>
<protein>
    <recommendedName>
        <fullName evidence="3">Serine aminopeptidase S33 domain-containing protein</fullName>
    </recommendedName>
</protein>
<evidence type="ECO:0000313" key="1">
    <source>
        <dbReference type="EMBL" id="ACD89186.1"/>
    </source>
</evidence>
<dbReference type="Gene3D" id="3.40.50.1820">
    <property type="entry name" value="alpha/beta hydrolase"/>
    <property type="match status" value="1"/>
</dbReference>
<dbReference type="AlphaFoldDB" id="B3EE52"/>
<dbReference type="KEGG" id="cli:Clim_0080"/>
<dbReference type="SUPFAM" id="SSF53474">
    <property type="entry name" value="alpha/beta-Hydrolases"/>
    <property type="match status" value="1"/>
</dbReference>
<dbReference type="InterPro" id="IPR029058">
    <property type="entry name" value="AB_hydrolase_fold"/>
</dbReference>
<accession>B3EE52</accession>
<dbReference type="STRING" id="290315.Clim_0080"/>
<dbReference type="Proteomes" id="UP000008841">
    <property type="component" value="Chromosome"/>
</dbReference>
<dbReference type="EMBL" id="CP001097">
    <property type="protein sequence ID" value="ACD89186.1"/>
    <property type="molecule type" value="Genomic_DNA"/>
</dbReference>
<reference evidence="1 2" key="1">
    <citation type="submission" date="2008-05" db="EMBL/GenBank/DDBJ databases">
        <title>Complete sequence of Chlorobium limicola DSM 245.</title>
        <authorList>
            <consortium name="US DOE Joint Genome Institute"/>
            <person name="Lucas S."/>
            <person name="Copeland A."/>
            <person name="Lapidus A."/>
            <person name="Glavina del Rio T."/>
            <person name="Dalin E."/>
            <person name="Tice H."/>
            <person name="Bruce D."/>
            <person name="Goodwin L."/>
            <person name="Pitluck S."/>
            <person name="Schmutz J."/>
            <person name="Larimer F."/>
            <person name="Land M."/>
            <person name="Hauser L."/>
            <person name="Kyrpides N."/>
            <person name="Ovchinnikova G."/>
            <person name="Zhao F."/>
            <person name="Li T."/>
            <person name="Liu Z."/>
            <person name="Overmann J."/>
            <person name="Bryant D.A."/>
            <person name="Richardson P."/>
        </authorList>
    </citation>
    <scope>NUCLEOTIDE SEQUENCE [LARGE SCALE GENOMIC DNA]</scope>
    <source>
        <strain evidence="2">DSM 245 / NBRC 103803 / 6330</strain>
    </source>
</reference>
<evidence type="ECO:0008006" key="3">
    <source>
        <dbReference type="Google" id="ProtNLM"/>
    </source>
</evidence>
<organism evidence="1 2">
    <name type="scientific">Chlorobium limicola (strain DSM 245 / NBRC 103803 / 6330)</name>
    <dbReference type="NCBI Taxonomy" id="290315"/>
    <lineage>
        <taxon>Bacteria</taxon>
        <taxon>Pseudomonadati</taxon>
        <taxon>Chlorobiota</taxon>
        <taxon>Chlorobiia</taxon>
        <taxon>Chlorobiales</taxon>
        <taxon>Chlorobiaceae</taxon>
        <taxon>Chlorobium/Pelodictyon group</taxon>
        <taxon>Chlorobium</taxon>
    </lineage>
</organism>
<dbReference type="OrthoDB" id="5416147at2"/>